<dbReference type="PANTHER" id="PTHR12881:SF10">
    <property type="entry name" value="MEDIATOR OF RNA POLYMERASE II TRANSCRIPTION SUBUNIT 1"/>
    <property type="match status" value="1"/>
</dbReference>
<feature type="compositionally biased region" description="Basic and acidic residues" evidence="10">
    <location>
        <begin position="639"/>
        <end position="654"/>
    </location>
</feature>
<evidence type="ECO:0000256" key="1">
    <source>
        <dbReference type="ARBA" id="ARBA00004123"/>
    </source>
</evidence>
<keyword evidence="13" id="KW-1185">Reference proteome</keyword>
<feature type="region of interest" description="Disordered" evidence="10">
    <location>
        <begin position="544"/>
        <end position="577"/>
    </location>
</feature>
<keyword evidence="6 9" id="KW-0804">Transcription</keyword>
<feature type="region of interest" description="Disordered" evidence="10">
    <location>
        <begin position="1400"/>
        <end position="1467"/>
    </location>
</feature>
<reference evidence="12 13" key="1">
    <citation type="journal article" date="2021" name="BMC Biol.">
        <title>Horizontally acquired antibacterial genes associated with adaptive radiation of ladybird beetles.</title>
        <authorList>
            <person name="Li H.S."/>
            <person name="Tang X.F."/>
            <person name="Huang Y.H."/>
            <person name="Xu Z.Y."/>
            <person name="Chen M.L."/>
            <person name="Du X.Y."/>
            <person name="Qiu B.Y."/>
            <person name="Chen P.T."/>
            <person name="Zhang W."/>
            <person name="Slipinski A."/>
            <person name="Escalona H.E."/>
            <person name="Waterhouse R.M."/>
            <person name="Zwick A."/>
            <person name="Pang H."/>
        </authorList>
    </citation>
    <scope>NUCLEOTIDE SEQUENCE [LARGE SCALE GENOMIC DNA]</scope>
    <source>
        <strain evidence="12">SYSU2018</strain>
    </source>
</reference>
<evidence type="ECO:0000256" key="9">
    <source>
        <dbReference type="RuleBase" id="RU364059"/>
    </source>
</evidence>
<dbReference type="GO" id="GO:0005634">
    <property type="term" value="C:nucleus"/>
    <property type="evidence" value="ECO:0007669"/>
    <property type="project" value="UniProtKB-SubCell"/>
</dbReference>
<dbReference type="Pfam" id="PF10744">
    <property type="entry name" value="Med1"/>
    <property type="match status" value="1"/>
</dbReference>
<comment type="similarity">
    <text evidence="2 9">Belongs to the Mediator complex subunit 1 family.</text>
</comment>
<comment type="function">
    <text evidence="9">Component of the Mediator complex, a coactivator involved in the regulated transcription of nearly all RNA polymerase II-dependent genes. Mediator functions as a bridge to convey information from gene-specific regulatory proteins to the basal RNA polymerase II transcription machinery. Mediator is recruited to promoters by direct interactions with regulatory proteins and serves as a scaffold for the assembly of a functional preinitiation complex with RNA polymerase II and the general transcription factors.</text>
</comment>
<evidence type="ECO:0000256" key="8">
    <source>
        <dbReference type="ARBA" id="ARBA00031254"/>
    </source>
</evidence>
<dbReference type="InterPro" id="IPR019680">
    <property type="entry name" value="Mediator_Med1"/>
</dbReference>
<dbReference type="InterPro" id="IPR051999">
    <property type="entry name" value="Mediator_complex_subunit_1"/>
</dbReference>
<feature type="compositionally biased region" description="Basic and acidic residues" evidence="10">
    <location>
        <begin position="1406"/>
        <end position="1417"/>
    </location>
</feature>
<evidence type="ECO:0000256" key="7">
    <source>
        <dbReference type="ARBA" id="ARBA00023242"/>
    </source>
</evidence>
<evidence type="ECO:0000256" key="6">
    <source>
        <dbReference type="ARBA" id="ARBA00023163"/>
    </source>
</evidence>
<feature type="compositionally biased region" description="Gly residues" evidence="10">
    <location>
        <begin position="547"/>
        <end position="564"/>
    </location>
</feature>
<accession>A0ABD2N2X9</accession>
<feature type="compositionally biased region" description="Low complexity" evidence="10">
    <location>
        <begin position="661"/>
        <end position="675"/>
    </location>
</feature>
<feature type="compositionally biased region" description="Low complexity" evidence="10">
    <location>
        <begin position="1220"/>
        <end position="1230"/>
    </location>
</feature>
<feature type="compositionally biased region" description="Polar residues" evidence="10">
    <location>
        <begin position="762"/>
        <end position="773"/>
    </location>
</feature>
<evidence type="ECO:0000256" key="2">
    <source>
        <dbReference type="ARBA" id="ARBA00006210"/>
    </source>
</evidence>
<feature type="compositionally biased region" description="Polar residues" evidence="10">
    <location>
        <begin position="1057"/>
        <end position="1069"/>
    </location>
</feature>
<feature type="compositionally biased region" description="Acidic residues" evidence="10">
    <location>
        <begin position="716"/>
        <end position="725"/>
    </location>
</feature>
<dbReference type="GO" id="GO:0045944">
    <property type="term" value="P:positive regulation of transcription by RNA polymerase II"/>
    <property type="evidence" value="ECO:0007669"/>
    <property type="project" value="UniProtKB-ARBA"/>
</dbReference>
<feature type="region of interest" description="Disordered" evidence="10">
    <location>
        <begin position="621"/>
        <end position="735"/>
    </location>
</feature>
<feature type="compositionally biased region" description="Low complexity" evidence="10">
    <location>
        <begin position="1153"/>
        <end position="1204"/>
    </location>
</feature>
<sequence length="1481" mass="160624">MNRAVNGNVTMAPCEGDKSKDWQLEILMEKLRSKASQYKTLAEISKNVRMTMLDKRYALDSVEKSQHQKCLDTLQHSIKVTSLQSMVERLESLTRQLGLKFMVGPSDVQLFISSDMFYLEILLDASGAVQDVKVHHEGKMEQQSCAELVSCLSRGDFQDFTAQLEGFTSIYQLNAEKKVKSKAFTALQSLESDLSTLAQLQSFMKEPFNLVYKSPVGILEKRKGGHPMRLTYFVSPYDLIDVNKAELEPINIDLITSKNLGYSVTVCMEGSAAHKLQTTTLITVSRSMNGKSSPTFSPLSGQNSSVIPATFVLKLNKPLPMCVALANQLQTVTELEWIDFSSKKPLLDLIVTQSSDGKLRSENNRGLFLNLPDQNHCYFMTDNKNVEGILVDSIPFTHPAKVAQILVLLRQQALFNTLISSCVRPKSQQNFENVFMLEITALSWTHISISLEHPTEECMATAEMDLSEISRLSCKIHTPGTPPPPNVPDTASELASKVLNKTFSIPVMIRSIIKFWERQSSLVRRNHYGLGNNGHENFSLPLDSCDPGGGNGPKGGTGGSGGGNLPEFDGLDGGGGNRVKQEVCQSQTSNVMQRGLFLNESIMSNPNFQNFPSSEGVLELLSTPGNEKTSTKRPHKRSRTSDDTWRSKNRKTGEDDVLLESSNSSDSTSGSTSLSQQDAVDMATSNPASLGFQSDLELSTMDPTELTGMEKAGDSDNNEDLDEETGEKVRRSSEIKSPIEMLTELGDKNLVSSNVSITPLSVTASPTYNQGNISERRSSMDMSTISTSPSPMLPSSITITPILQGKSSSEEKSKERRSSKSKSEEKSRMERKRKRKRDESPMGPPEKVPPKQDPLSKPISVSIKPSESPPPSLSTPSSPGILKYSASPTHRSLSGKLSPSLAKQSLKGHHSPKHSPAHIPSSPKHAIGMSSPKNHGASPKHPSTSGSGKPSMSTLKNATNSPNSKSESKTKSGCKESSRDKEKKQSSTFQSCTSSSKNKSSSKTKPLDLNVNIDLTLTSHDGQISPGGASDTKNNPNQARRKGTLSAIVDKLKSAQHCDSVTDAASKTNNRVDRERSGGSSQLSKSGESKIGALKSGGDVKNSEYMVKPSSDGIKLTINKTRSKDAVKSAGSKTGSPKVHTGLKPGVNSGPASKKPQQSQNQKSSSSSSITMNSSKNSPKMPVSSPKSSSVLSSLSSSGNKSSKINASDQKTKDRPSKLSKNSSDKSVFSSKERGKASPTPREEQDAAYKYNPSLKMEGLMKQLDKNFQIPKLSARMGSMEDKKTVVKDSSVLNRSPSDSKIYDLMSKSESKYPLAIPNNKILESMEAKIRNNMNSVAPTPPILNRKEACPIDEEDTNRRDQHAMPYPISATLSSKSYGSGFPSDQPLSLSMKTAMDLPKFAAPDTPRDKREPKKGGSADCDLLLDFSKGGEGTKTAPYPASPSVSVHIVKSPAPHPSPRAMSPHLADDELIDEALVGLGK</sequence>
<evidence type="ECO:0000313" key="13">
    <source>
        <dbReference type="Proteomes" id="UP001516400"/>
    </source>
</evidence>
<dbReference type="EMBL" id="JABFTP020000062">
    <property type="protein sequence ID" value="KAL3273025.1"/>
    <property type="molecule type" value="Genomic_DNA"/>
</dbReference>
<evidence type="ECO:0000256" key="3">
    <source>
        <dbReference type="ARBA" id="ARBA00020612"/>
    </source>
</evidence>
<comment type="caution">
    <text evidence="12">The sequence shown here is derived from an EMBL/GenBank/DDBJ whole genome shotgun (WGS) entry which is preliminary data.</text>
</comment>
<feature type="compositionally biased region" description="Polar residues" evidence="10">
    <location>
        <begin position="780"/>
        <end position="801"/>
    </location>
</feature>
<proteinExistence type="inferred from homology"/>
<feature type="region of interest" description="Disordered" evidence="10">
    <location>
        <begin position="1275"/>
        <end position="1299"/>
    </location>
</feature>
<feature type="compositionally biased region" description="Basic residues" evidence="10">
    <location>
        <begin position="906"/>
        <end position="916"/>
    </location>
</feature>
<gene>
    <name evidence="12" type="ORF">HHI36_014481</name>
</gene>
<organism evidence="12 13">
    <name type="scientific">Cryptolaemus montrouzieri</name>
    <dbReference type="NCBI Taxonomy" id="559131"/>
    <lineage>
        <taxon>Eukaryota</taxon>
        <taxon>Metazoa</taxon>
        <taxon>Ecdysozoa</taxon>
        <taxon>Arthropoda</taxon>
        <taxon>Hexapoda</taxon>
        <taxon>Insecta</taxon>
        <taxon>Pterygota</taxon>
        <taxon>Neoptera</taxon>
        <taxon>Endopterygota</taxon>
        <taxon>Coleoptera</taxon>
        <taxon>Polyphaga</taxon>
        <taxon>Cucujiformia</taxon>
        <taxon>Coccinelloidea</taxon>
        <taxon>Coccinellidae</taxon>
        <taxon>Scymninae</taxon>
        <taxon>Scymnini</taxon>
        <taxon>Cryptolaemus</taxon>
    </lineage>
</organism>
<keyword evidence="4 9" id="KW-0805">Transcription regulation</keyword>
<feature type="region of interest" description="Disordered" evidence="10">
    <location>
        <begin position="762"/>
        <end position="1254"/>
    </location>
</feature>
<feature type="compositionally biased region" description="Low complexity" evidence="10">
    <location>
        <begin position="855"/>
        <end position="866"/>
    </location>
</feature>
<feature type="compositionally biased region" description="Polar residues" evidence="10">
    <location>
        <begin position="1013"/>
        <end position="1022"/>
    </location>
</feature>
<evidence type="ECO:0000256" key="10">
    <source>
        <dbReference type="SAM" id="MobiDB-lite"/>
    </source>
</evidence>
<feature type="compositionally biased region" description="Polar residues" evidence="10">
    <location>
        <begin position="683"/>
        <end position="692"/>
    </location>
</feature>
<feature type="compositionally biased region" description="Polar residues" evidence="10">
    <location>
        <begin position="941"/>
        <end position="965"/>
    </location>
</feature>
<feature type="compositionally biased region" description="Low complexity" evidence="10">
    <location>
        <begin position="986"/>
        <end position="1004"/>
    </location>
</feature>
<feature type="compositionally biased region" description="Basic and acidic residues" evidence="10">
    <location>
        <begin position="1231"/>
        <end position="1247"/>
    </location>
</feature>
<feature type="compositionally biased region" description="Basic and acidic residues" evidence="10">
    <location>
        <begin position="808"/>
        <end position="828"/>
    </location>
</feature>
<evidence type="ECO:0000313" key="12">
    <source>
        <dbReference type="EMBL" id="KAL3273025.1"/>
    </source>
</evidence>
<evidence type="ECO:0000256" key="4">
    <source>
        <dbReference type="ARBA" id="ARBA00023015"/>
    </source>
</evidence>
<evidence type="ECO:0000256" key="5">
    <source>
        <dbReference type="ARBA" id="ARBA00023159"/>
    </source>
</evidence>
<feature type="compositionally biased region" description="Basic and acidic residues" evidence="10">
    <location>
        <begin position="966"/>
        <end position="985"/>
    </location>
</feature>
<keyword evidence="7 9" id="KW-0539">Nucleus</keyword>
<evidence type="ECO:0000259" key="11">
    <source>
        <dbReference type="Pfam" id="PF10744"/>
    </source>
</evidence>
<feature type="compositionally biased region" description="Polar residues" evidence="10">
    <location>
        <begin position="886"/>
        <end position="903"/>
    </location>
</feature>
<comment type="subcellular location">
    <subcellularLocation>
        <location evidence="1 9">Nucleus</location>
    </subcellularLocation>
</comment>
<dbReference type="Proteomes" id="UP001516400">
    <property type="component" value="Unassembled WGS sequence"/>
</dbReference>
<keyword evidence="5 9" id="KW-0010">Activator</keyword>
<dbReference type="PANTHER" id="PTHR12881">
    <property type="entry name" value="MEDIATOR OF RNA POLYMERASE II TRANSCRIPTION SUBUNIT 1"/>
    <property type="match status" value="1"/>
</dbReference>
<name>A0ABD2N2X9_9CUCU</name>
<protein>
    <recommendedName>
        <fullName evidence="3 9">Mediator of RNA polymerase II transcription subunit 1</fullName>
    </recommendedName>
    <alternativeName>
        <fullName evidence="8 9">Mediator complex subunit 1</fullName>
    </alternativeName>
</protein>
<feature type="domain" description="Mediator complex subunit Med1" evidence="11">
    <location>
        <begin position="68"/>
        <end position="424"/>
    </location>
</feature>